<reference evidence="1" key="1">
    <citation type="submission" date="2020-10" db="EMBL/GenBank/DDBJ databases">
        <authorList>
            <person name="Gilroy R."/>
        </authorList>
    </citation>
    <scope>NUCLEOTIDE SEQUENCE</scope>
    <source>
        <strain evidence="1">USAMLcec3-3695</strain>
    </source>
</reference>
<reference evidence="1" key="2">
    <citation type="journal article" date="2021" name="PeerJ">
        <title>Extensive microbial diversity within the chicken gut microbiome revealed by metagenomics and culture.</title>
        <authorList>
            <person name="Gilroy R."/>
            <person name="Ravi A."/>
            <person name="Getino M."/>
            <person name="Pursley I."/>
            <person name="Horton D.L."/>
            <person name="Alikhan N.F."/>
            <person name="Baker D."/>
            <person name="Gharbi K."/>
            <person name="Hall N."/>
            <person name="Watson M."/>
            <person name="Adriaenssens E.M."/>
            <person name="Foster-Nyarko E."/>
            <person name="Jarju S."/>
            <person name="Secka A."/>
            <person name="Antonio M."/>
            <person name="Oren A."/>
            <person name="Chaudhuri R.R."/>
            <person name="La Ragione R."/>
            <person name="Hildebrand F."/>
            <person name="Pallen M.J."/>
        </authorList>
    </citation>
    <scope>NUCLEOTIDE SEQUENCE</scope>
    <source>
        <strain evidence="1">USAMLcec3-3695</strain>
    </source>
</reference>
<evidence type="ECO:0000313" key="1">
    <source>
        <dbReference type="EMBL" id="HIU56357.1"/>
    </source>
</evidence>
<comment type="caution">
    <text evidence="1">The sequence shown here is derived from an EMBL/GenBank/DDBJ whole genome shotgun (WGS) entry which is preliminary data.</text>
</comment>
<dbReference type="Proteomes" id="UP000824109">
    <property type="component" value="Unassembled WGS sequence"/>
</dbReference>
<accession>A0A9D1M9X3</accession>
<dbReference type="InterPro" id="IPR049215">
    <property type="entry name" value="DUF6809"/>
</dbReference>
<sequence length="96" mass="10804">MNFIEELYYGNISPSKKCFDQNTTYAAALNNFCQKEEMLTTQLTGKNLKAFTSLINSVDEMTALSDLENFKAGFKLGAKMMCDVLLSEGEIFHDLN</sequence>
<dbReference type="Pfam" id="PF20648">
    <property type="entry name" value="DUF6809"/>
    <property type="match status" value="1"/>
</dbReference>
<protein>
    <submittedName>
        <fullName evidence="1">Uncharacterized protein</fullName>
    </submittedName>
</protein>
<name>A0A9D1M9X3_9FIRM</name>
<proteinExistence type="predicted"/>
<evidence type="ECO:0000313" key="2">
    <source>
        <dbReference type="Proteomes" id="UP000824109"/>
    </source>
</evidence>
<dbReference type="EMBL" id="DVNB01000012">
    <property type="protein sequence ID" value="HIU56357.1"/>
    <property type="molecule type" value="Genomic_DNA"/>
</dbReference>
<dbReference type="AlphaFoldDB" id="A0A9D1M9X3"/>
<organism evidence="1 2">
    <name type="scientific">Candidatus Ornithomonoglobus merdipullorum</name>
    <dbReference type="NCBI Taxonomy" id="2840895"/>
    <lineage>
        <taxon>Bacteria</taxon>
        <taxon>Bacillati</taxon>
        <taxon>Bacillota</taxon>
        <taxon>Clostridia</taxon>
        <taxon>Candidatus Ornithomonoglobus</taxon>
    </lineage>
</organism>
<gene>
    <name evidence="1" type="ORF">IAA61_00925</name>
</gene>